<proteinExistence type="predicted"/>
<keyword evidence="2" id="KW-1185">Reference proteome</keyword>
<evidence type="ECO:0000313" key="2">
    <source>
        <dbReference type="Proteomes" id="UP000290900"/>
    </source>
</evidence>
<dbReference type="InParanoid" id="A0A448YG03"/>
<dbReference type="OrthoDB" id="10587307at2759"/>
<sequence length="561" mass="64643">MASNLDDTLQGINDALSSVQLNSQQLNLELERLGTLLRDSTIRAQKSKLSGTIRALADSVTNGQLRDDSDVKSFRVFINFVADSNENVEFILKEYDNSYSFFQNVFTGLVSSETSQDAKAYRCIFLLNFIIGGDESGTTSGASYIDSFEFEADGRKTSAWNELLELLCQDDRLHLNSKVVDILDELANVDDEQSSTKSAINSLSLQRLLQMYEWLDEDIFLSIFERVTLNKQIELNNEQSLVFRVLDLLKCVSNQSDASLLFRSGMNLSYNSTNNNDQLTRYLTLWKENQEQPLLRSLILIILSNYVVSKENKDKLIDEPLMKSVVEDFFQHDYKMFTESSEFKHLELESTVLMNKLITDERILKVFEPSFLVSFVQHLRGILRNRTYQQMFKELLLLNVRFSERLVFSYQVNASIKLPRQEFETIVDFISGSEVSESVEYERGIDLIRFSLINLMVITGQYNEDLNKIVNATFGADQDRFSENSGPIPFNYVFEETKTVALLLTKDTDIIRAPWFERFFETLQLVVTQNPTWKILINNYKFICGKIENANQPSLIQRQIV</sequence>
<accession>A0A448YG03</accession>
<organism evidence="1 2">
    <name type="scientific">Brettanomyces naardenensis</name>
    <name type="common">Yeast</name>
    <dbReference type="NCBI Taxonomy" id="13370"/>
    <lineage>
        <taxon>Eukaryota</taxon>
        <taxon>Fungi</taxon>
        <taxon>Dikarya</taxon>
        <taxon>Ascomycota</taxon>
        <taxon>Saccharomycotina</taxon>
        <taxon>Pichiomycetes</taxon>
        <taxon>Pichiales</taxon>
        <taxon>Pichiaceae</taxon>
        <taxon>Brettanomyces</taxon>
    </lineage>
</organism>
<gene>
    <name evidence="1" type="ORF">BRENAR_LOCUS542</name>
</gene>
<protein>
    <submittedName>
        <fullName evidence="1">DEKNAAC100074</fullName>
    </submittedName>
</protein>
<dbReference type="Proteomes" id="UP000290900">
    <property type="component" value="Unassembled WGS sequence"/>
</dbReference>
<dbReference type="EMBL" id="CAACVR010000001">
    <property type="protein sequence ID" value="VEU19806.1"/>
    <property type="molecule type" value="Genomic_DNA"/>
</dbReference>
<name>A0A448YG03_BRENA</name>
<evidence type="ECO:0000313" key="1">
    <source>
        <dbReference type="EMBL" id="VEU19806.1"/>
    </source>
</evidence>
<dbReference type="AlphaFoldDB" id="A0A448YG03"/>
<reference evidence="1 2" key="1">
    <citation type="submission" date="2018-12" db="EMBL/GenBank/DDBJ databases">
        <authorList>
            <person name="Tiukova I."/>
            <person name="Dainat J."/>
        </authorList>
    </citation>
    <scope>NUCLEOTIDE SEQUENCE [LARGE SCALE GENOMIC DNA]</scope>
</reference>